<keyword evidence="7" id="KW-0496">Mitochondrion</keyword>
<dbReference type="InterPro" id="IPR051389">
    <property type="entry name" value="Cytochrome_c_oxidase_VIc"/>
</dbReference>
<evidence type="ECO:0000256" key="4">
    <source>
        <dbReference type="ARBA" id="ARBA00022692"/>
    </source>
</evidence>
<dbReference type="InterPro" id="IPR034884">
    <property type="entry name" value="Cytochrome_c_oxidase_VIc/VIIs"/>
</dbReference>
<feature type="transmembrane region" description="Helical" evidence="9">
    <location>
        <begin position="54"/>
        <end position="72"/>
    </location>
</feature>
<keyword evidence="4 9" id="KW-0812">Transmembrane</keyword>
<evidence type="ECO:0000256" key="7">
    <source>
        <dbReference type="ARBA" id="ARBA00023128"/>
    </source>
</evidence>
<organism evidence="10 11">
    <name type="scientific">Scylla paramamosain</name>
    <name type="common">Mud crab</name>
    <dbReference type="NCBI Taxonomy" id="85552"/>
    <lineage>
        <taxon>Eukaryota</taxon>
        <taxon>Metazoa</taxon>
        <taxon>Ecdysozoa</taxon>
        <taxon>Arthropoda</taxon>
        <taxon>Crustacea</taxon>
        <taxon>Multicrustacea</taxon>
        <taxon>Malacostraca</taxon>
        <taxon>Eumalacostraca</taxon>
        <taxon>Eucarida</taxon>
        <taxon>Decapoda</taxon>
        <taxon>Pleocyemata</taxon>
        <taxon>Brachyura</taxon>
        <taxon>Eubrachyura</taxon>
        <taxon>Portunoidea</taxon>
        <taxon>Portunidae</taxon>
        <taxon>Portuninae</taxon>
        <taxon>Scylla</taxon>
    </lineage>
</organism>
<reference evidence="10 11" key="1">
    <citation type="submission" date="2023-03" db="EMBL/GenBank/DDBJ databases">
        <title>High-quality genome of Scylla paramamosain provides insights in environmental adaptation.</title>
        <authorList>
            <person name="Zhang L."/>
        </authorList>
    </citation>
    <scope>NUCLEOTIDE SEQUENCE [LARGE SCALE GENOMIC DNA]</scope>
    <source>
        <strain evidence="10">LZ_2023a</strain>
        <tissue evidence="10">Muscle</tissue>
    </source>
</reference>
<evidence type="ECO:0000256" key="6">
    <source>
        <dbReference type="ARBA" id="ARBA00022989"/>
    </source>
</evidence>
<comment type="similarity">
    <text evidence="3">Belongs to the cytochrome c oxidase subunit 6c family.</text>
</comment>
<dbReference type="CDD" id="cd22901">
    <property type="entry name" value="CcO_VIc"/>
    <property type="match status" value="1"/>
</dbReference>
<keyword evidence="8 9" id="KW-0472">Membrane</keyword>
<dbReference type="Proteomes" id="UP001487740">
    <property type="component" value="Unassembled WGS sequence"/>
</dbReference>
<dbReference type="InterPro" id="IPR037169">
    <property type="entry name" value="Cytochrome_c_oxidase_VIc_sf"/>
</dbReference>
<evidence type="ECO:0000256" key="3">
    <source>
        <dbReference type="ARBA" id="ARBA00007204"/>
    </source>
</evidence>
<dbReference type="EMBL" id="JARAKH010000035">
    <property type="protein sequence ID" value="KAK8384326.1"/>
    <property type="molecule type" value="Genomic_DNA"/>
</dbReference>
<proteinExistence type="inferred from homology"/>
<evidence type="ECO:0000256" key="2">
    <source>
        <dbReference type="ARBA" id="ARBA00004673"/>
    </source>
</evidence>
<evidence type="ECO:0000313" key="10">
    <source>
        <dbReference type="EMBL" id="KAK8384326.1"/>
    </source>
</evidence>
<dbReference type="SUPFAM" id="SSF81415">
    <property type="entry name" value="Mitochondrial cytochrome c oxidase subunit VIc"/>
    <property type="match status" value="1"/>
</dbReference>
<dbReference type="GO" id="GO:0005743">
    <property type="term" value="C:mitochondrial inner membrane"/>
    <property type="evidence" value="ECO:0007669"/>
    <property type="project" value="UniProtKB-SubCell"/>
</dbReference>
<protein>
    <recommendedName>
        <fullName evidence="12">Mitochondrial cytochrome c oxidase subunit VIc/VIIs domain-containing protein</fullName>
    </recommendedName>
</protein>
<dbReference type="PANTHER" id="PTHR48416:SF1">
    <property type="entry name" value="CYTOCHROME C OXIDASE SUBUNIT 6C"/>
    <property type="match status" value="1"/>
</dbReference>
<dbReference type="AlphaFoldDB" id="A0AAW0TAD9"/>
<evidence type="ECO:0000256" key="9">
    <source>
        <dbReference type="SAM" id="Phobius"/>
    </source>
</evidence>
<comment type="pathway">
    <text evidence="2">Energy metabolism; oxidative phosphorylation.</text>
</comment>
<sequence>MPKGQWTGKDGHFSTYLPNYSNGLLSAATTTTTTMTLAKPVMRGLLTAQIKKNLIVASGLSVISVLGWKFFFQYPRMQGYADFYKTYDAQKEFDRIRNLGLFHGSCRRDMVQLCGSL</sequence>
<dbReference type="PANTHER" id="PTHR48416">
    <property type="entry name" value="CYTOCHROME C OXIDASE SUBUNIT 6C"/>
    <property type="match status" value="1"/>
</dbReference>
<dbReference type="Gene3D" id="4.10.93.10">
    <property type="entry name" value="Mitochondrial cytochrome c oxidase subunit VIc/VIIs"/>
    <property type="match status" value="1"/>
</dbReference>
<evidence type="ECO:0000256" key="1">
    <source>
        <dbReference type="ARBA" id="ARBA00004434"/>
    </source>
</evidence>
<evidence type="ECO:0000256" key="5">
    <source>
        <dbReference type="ARBA" id="ARBA00022792"/>
    </source>
</evidence>
<evidence type="ECO:0000256" key="8">
    <source>
        <dbReference type="ARBA" id="ARBA00023136"/>
    </source>
</evidence>
<accession>A0AAW0TAD9</accession>
<keyword evidence="5" id="KW-0999">Mitochondrion inner membrane</keyword>
<comment type="caution">
    <text evidence="10">The sequence shown here is derived from an EMBL/GenBank/DDBJ whole genome shotgun (WGS) entry which is preliminary data.</text>
</comment>
<keyword evidence="6 9" id="KW-1133">Transmembrane helix</keyword>
<evidence type="ECO:0000313" key="11">
    <source>
        <dbReference type="Proteomes" id="UP001487740"/>
    </source>
</evidence>
<name>A0AAW0TAD9_SCYPA</name>
<keyword evidence="11" id="KW-1185">Reference proteome</keyword>
<evidence type="ECO:0008006" key="12">
    <source>
        <dbReference type="Google" id="ProtNLM"/>
    </source>
</evidence>
<comment type="subcellular location">
    <subcellularLocation>
        <location evidence="1">Mitochondrion inner membrane</location>
        <topology evidence="1">Single-pass membrane protein</topology>
    </subcellularLocation>
</comment>
<dbReference type="Pfam" id="PF02937">
    <property type="entry name" value="COX6C"/>
    <property type="match status" value="1"/>
</dbReference>
<gene>
    <name evidence="10" type="ORF">O3P69_009246</name>
</gene>